<organism evidence="2 3">
    <name type="scientific">Bradyrhizobium canariense</name>
    <dbReference type="NCBI Taxonomy" id="255045"/>
    <lineage>
        <taxon>Bacteria</taxon>
        <taxon>Pseudomonadati</taxon>
        <taxon>Pseudomonadota</taxon>
        <taxon>Alphaproteobacteria</taxon>
        <taxon>Hyphomicrobiales</taxon>
        <taxon>Nitrobacteraceae</taxon>
        <taxon>Bradyrhizobium</taxon>
    </lineage>
</organism>
<evidence type="ECO:0000256" key="1">
    <source>
        <dbReference type="SAM" id="SignalP"/>
    </source>
</evidence>
<feature type="chain" id="PRO_5009269397" description="Metallopeptidase" evidence="1">
    <location>
        <begin position="20"/>
        <end position="272"/>
    </location>
</feature>
<dbReference type="RefSeq" id="WP_146690336.1">
    <property type="nucleotide sequence ID" value="NZ_LT629750.1"/>
</dbReference>
<dbReference type="SUPFAM" id="SSF55486">
    <property type="entry name" value="Metalloproteases ('zincins'), catalytic domain"/>
    <property type="match status" value="1"/>
</dbReference>
<feature type="signal peptide" evidence="1">
    <location>
        <begin position="1"/>
        <end position="19"/>
    </location>
</feature>
<reference evidence="3" key="1">
    <citation type="submission" date="2016-10" db="EMBL/GenBank/DDBJ databases">
        <authorList>
            <person name="Varghese N."/>
            <person name="Submissions S."/>
        </authorList>
    </citation>
    <scope>NUCLEOTIDE SEQUENCE [LARGE SCALE GENOMIC DNA]</scope>
    <source>
        <strain evidence="3">GAS369</strain>
    </source>
</reference>
<proteinExistence type="predicted"/>
<keyword evidence="3" id="KW-1185">Reference proteome</keyword>
<dbReference type="AlphaFoldDB" id="A0A1H2B0R9"/>
<protein>
    <recommendedName>
        <fullName evidence="4">Metallopeptidase</fullName>
    </recommendedName>
</protein>
<evidence type="ECO:0008006" key="4">
    <source>
        <dbReference type="Google" id="ProtNLM"/>
    </source>
</evidence>
<dbReference type="Gene3D" id="3.40.390.10">
    <property type="entry name" value="Collagenase (Catalytic Domain)"/>
    <property type="match status" value="1"/>
</dbReference>
<dbReference type="GO" id="GO:0008237">
    <property type="term" value="F:metallopeptidase activity"/>
    <property type="evidence" value="ECO:0007669"/>
    <property type="project" value="InterPro"/>
</dbReference>
<dbReference type="PROSITE" id="PS51257">
    <property type="entry name" value="PROKAR_LIPOPROTEIN"/>
    <property type="match status" value="1"/>
</dbReference>
<gene>
    <name evidence="2" type="ORF">SAMN05444158_6684</name>
</gene>
<sequence length="272" mass="29673">MRVALAFSTIIVLALGCTAAGAGSRVLQIDPSDSAAAPSVPPGFDTYRGYTFDLSEYAGRKDYDALKDNLEHQLDMVESAGFSPSVLKFFHSVPLVASEMTCMEIGAGAACYGAVVPDRTRRGSRGLTTWDHDKQQWTNPDMVELAADAGTGVIMLSPNMTRYAPEPILLHEFLHAYHAKLMPNGFDNLGIKGFYAYAKSKDLLPKDTYALTNHKEFFAVTASIFLAGQDSVHDPKTRENLKEKMPDYYKYLVELFGFDPGAPAVTPVASAN</sequence>
<evidence type="ECO:0000313" key="3">
    <source>
        <dbReference type="Proteomes" id="UP000243904"/>
    </source>
</evidence>
<dbReference type="EMBL" id="LT629750">
    <property type="protein sequence ID" value="SDT51895.1"/>
    <property type="molecule type" value="Genomic_DNA"/>
</dbReference>
<dbReference type="Proteomes" id="UP000243904">
    <property type="component" value="Chromosome I"/>
</dbReference>
<dbReference type="InterPro" id="IPR024079">
    <property type="entry name" value="MetalloPept_cat_dom_sf"/>
</dbReference>
<name>A0A1H2B0R9_9BRAD</name>
<evidence type="ECO:0000313" key="2">
    <source>
        <dbReference type="EMBL" id="SDT51895.1"/>
    </source>
</evidence>
<accession>A0A1H2B0R9</accession>
<keyword evidence="1" id="KW-0732">Signal</keyword>